<name>Q0UV11_PHANO</name>
<dbReference type="Proteomes" id="UP000001055">
    <property type="component" value="Unassembled WGS sequence"/>
</dbReference>
<reference evidence="2" key="1">
    <citation type="journal article" date="2007" name="Plant Cell">
        <title>Dothideomycete-plant interactions illuminated by genome sequencing and EST analysis of the wheat pathogen Stagonospora nodorum.</title>
        <authorList>
            <person name="Hane J.K."/>
            <person name="Lowe R.G."/>
            <person name="Solomon P.S."/>
            <person name="Tan K.C."/>
            <person name="Schoch C.L."/>
            <person name="Spatafora J.W."/>
            <person name="Crous P.W."/>
            <person name="Kodira C."/>
            <person name="Birren B.W."/>
            <person name="Galagan J.E."/>
            <person name="Torriani S.F."/>
            <person name="McDonald B.A."/>
            <person name="Oliver R.P."/>
        </authorList>
    </citation>
    <scope>NUCLEOTIDE SEQUENCE [LARGE SCALE GENOMIC DNA]</scope>
    <source>
        <strain evidence="2">SN15 / ATCC MYA-4574 / FGSC 10173</strain>
    </source>
</reference>
<dbReference type="RefSeq" id="XP_001794822.1">
    <property type="nucleotide sequence ID" value="XM_001794770.1"/>
</dbReference>
<dbReference type="EMBL" id="CH445330">
    <property type="protein sequence ID" value="EAT88163.1"/>
    <property type="molecule type" value="Genomic_DNA"/>
</dbReference>
<evidence type="ECO:0000313" key="2">
    <source>
        <dbReference type="Proteomes" id="UP000001055"/>
    </source>
</evidence>
<dbReference type="InParanoid" id="Q0UV11"/>
<proteinExistence type="predicted"/>
<sequence>MSMFWMGITEYLQDRGFGYVNENKVVFARALQKPYKRS</sequence>
<dbReference type="AlphaFoldDB" id="Q0UV11"/>
<organism evidence="1 2">
    <name type="scientific">Phaeosphaeria nodorum (strain SN15 / ATCC MYA-4574 / FGSC 10173)</name>
    <name type="common">Glume blotch fungus</name>
    <name type="synonym">Parastagonospora nodorum</name>
    <dbReference type="NCBI Taxonomy" id="321614"/>
    <lineage>
        <taxon>Eukaryota</taxon>
        <taxon>Fungi</taxon>
        <taxon>Dikarya</taxon>
        <taxon>Ascomycota</taxon>
        <taxon>Pezizomycotina</taxon>
        <taxon>Dothideomycetes</taxon>
        <taxon>Pleosporomycetidae</taxon>
        <taxon>Pleosporales</taxon>
        <taxon>Pleosporineae</taxon>
        <taxon>Phaeosphaeriaceae</taxon>
        <taxon>Parastagonospora</taxon>
    </lineage>
</organism>
<evidence type="ECO:0000313" key="1">
    <source>
        <dbReference type="EMBL" id="EAT88163.1"/>
    </source>
</evidence>
<protein>
    <submittedName>
        <fullName evidence="1">Uncharacterized protein</fullName>
    </submittedName>
</protein>
<gene>
    <name evidence="1" type="ORF">SNOG_04403</name>
</gene>
<dbReference type="KEGG" id="pno:SNOG_04403"/>
<accession>Q0UV11</accession>
<dbReference type="GeneID" id="5971690"/>